<protein>
    <submittedName>
        <fullName evidence="1">Uncharacterized protein</fullName>
    </submittedName>
</protein>
<evidence type="ECO:0000313" key="1">
    <source>
        <dbReference type="EMBL" id="KRH94628.1"/>
    </source>
</evidence>
<organism evidence="1 2">
    <name type="scientific">Pseudoloma neurophilia</name>
    <dbReference type="NCBI Taxonomy" id="146866"/>
    <lineage>
        <taxon>Eukaryota</taxon>
        <taxon>Fungi</taxon>
        <taxon>Fungi incertae sedis</taxon>
        <taxon>Microsporidia</taxon>
        <taxon>Pseudoloma</taxon>
    </lineage>
</organism>
<name>A0A0R0M526_9MICR</name>
<dbReference type="Proteomes" id="UP000051530">
    <property type="component" value="Unassembled WGS sequence"/>
</dbReference>
<comment type="caution">
    <text evidence="1">The sequence shown here is derived from an EMBL/GenBank/DDBJ whole genome shotgun (WGS) entry which is preliminary data.</text>
</comment>
<dbReference type="VEuPathDB" id="MicrosporidiaDB:M153_1920009572"/>
<dbReference type="EMBL" id="LGUB01000049">
    <property type="protein sequence ID" value="KRH94628.1"/>
    <property type="molecule type" value="Genomic_DNA"/>
</dbReference>
<sequence>MKIGYITTLVCLQCFEERTKLPPTTTDFNITTDINLELLNQILGRKQDKAPSSRPYFIYLKEESNTKMTESKFLIEKLIGVKKSVLNIQNFLGYTEILLLEHNAQILVRKLSPL</sequence>
<keyword evidence="2" id="KW-1185">Reference proteome</keyword>
<accession>A0A0R0M526</accession>
<dbReference type="AlphaFoldDB" id="A0A0R0M526"/>
<reference evidence="1 2" key="1">
    <citation type="submission" date="2015-07" db="EMBL/GenBank/DDBJ databases">
        <title>The genome of Pseudoloma neurophilia, a relevant intracellular parasite of the zebrafish.</title>
        <authorList>
            <person name="Ndikumana S."/>
            <person name="Pelin A."/>
            <person name="Sanders J."/>
            <person name="Corradi N."/>
        </authorList>
    </citation>
    <scope>NUCLEOTIDE SEQUENCE [LARGE SCALE GENOMIC DNA]</scope>
    <source>
        <strain evidence="1 2">MK1</strain>
    </source>
</reference>
<proteinExistence type="predicted"/>
<evidence type="ECO:0000313" key="2">
    <source>
        <dbReference type="Proteomes" id="UP000051530"/>
    </source>
</evidence>
<gene>
    <name evidence="1" type="ORF">M153_1920009572</name>
</gene>